<name>A0AAD1G002_SPHMI</name>
<dbReference type="AlphaFoldDB" id="A0AAD1G002"/>
<sequence>MSATTGLPICRDSELVLADGVATLRFCRDDVRNVLTGTQLADDIIAVCDWASMDERVGALVLTGDGRAFSAGGNIKDMASKTGIFAGEPFDIQNGYRRGIQKMTLAMHRLEIPVIAAVNGPAIGAGLDLACMCDIRLGSTRTRMAESFVNVGLVPGDGGAWFLPRIVGAQRAAELTFSGRVIDADEALAIGLLLEICTPDDLLTRAQDMARDFAAKPRRALRMAKRLLVSGQTARLDYFLDHCASLQALAHSGIEHEGALKALLAEISVKG</sequence>
<dbReference type="PANTHER" id="PTHR43459">
    <property type="entry name" value="ENOYL-COA HYDRATASE"/>
    <property type="match status" value="1"/>
</dbReference>
<dbReference type="GO" id="GO:0003824">
    <property type="term" value="F:catalytic activity"/>
    <property type="evidence" value="ECO:0007669"/>
    <property type="project" value="UniProtKB-ARBA"/>
</dbReference>
<dbReference type="EMBL" id="RBWX01000012">
    <property type="protein sequence ID" value="RKS84969.1"/>
    <property type="molecule type" value="Genomic_DNA"/>
</dbReference>
<evidence type="ECO:0000313" key="4">
    <source>
        <dbReference type="Proteomes" id="UP000276029"/>
    </source>
</evidence>
<evidence type="ECO:0000313" key="1">
    <source>
        <dbReference type="EMBL" id="BBE33372.1"/>
    </source>
</evidence>
<evidence type="ECO:0000313" key="2">
    <source>
        <dbReference type="EMBL" id="RKS84969.1"/>
    </source>
</evidence>
<dbReference type="InterPro" id="IPR001753">
    <property type="entry name" value="Enoyl-CoA_hydra/iso"/>
</dbReference>
<dbReference type="Proteomes" id="UP000275727">
    <property type="component" value="Chromosome"/>
</dbReference>
<accession>A0AAD1G002</accession>
<dbReference type="SUPFAM" id="SSF52096">
    <property type="entry name" value="ClpP/crotonase"/>
    <property type="match status" value="1"/>
</dbReference>
<dbReference type="KEGG" id="smic:SmB9_10300"/>
<protein>
    <submittedName>
        <fullName evidence="1 2">Enoyl-CoA hydratase</fullName>
    </submittedName>
</protein>
<proteinExistence type="predicted"/>
<dbReference type="RefSeq" id="WP_121053485.1">
    <property type="nucleotide sequence ID" value="NZ_AP018711.1"/>
</dbReference>
<dbReference type="Pfam" id="PF00378">
    <property type="entry name" value="ECH_1"/>
    <property type="match status" value="1"/>
</dbReference>
<dbReference type="PANTHER" id="PTHR43459:SF1">
    <property type="entry name" value="EG:BACN32G11.4 PROTEIN"/>
    <property type="match status" value="1"/>
</dbReference>
<keyword evidence="4" id="KW-1185">Reference proteome</keyword>
<dbReference type="InterPro" id="IPR029045">
    <property type="entry name" value="ClpP/crotonase-like_dom_sf"/>
</dbReference>
<dbReference type="Proteomes" id="UP000276029">
    <property type="component" value="Unassembled WGS sequence"/>
</dbReference>
<dbReference type="EMBL" id="AP018711">
    <property type="protein sequence ID" value="BBE33372.1"/>
    <property type="molecule type" value="Genomic_DNA"/>
</dbReference>
<gene>
    <name evidence="2" type="ORF">DFR51_3569</name>
    <name evidence="1" type="ORF">SmB9_10300</name>
</gene>
<evidence type="ECO:0000313" key="3">
    <source>
        <dbReference type="Proteomes" id="UP000275727"/>
    </source>
</evidence>
<reference evidence="2 4" key="2">
    <citation type="submission" date="2018-10" db="EMBL/GenBank/DDBJ databases">
        <title>Genomic Encyclopedia of Type Strains, Phase IV (KMG-IV): sequencing the most valuable type-strain genomes for metagenomic binning, comparative biology and taxonomic classification.</title>
        <authorList>
            <person name="Goeker M."/>
        </authorList>
    </citation>
    <scope>NUCLEOTIDE SEQUENCE [LARGE SCALE GENOMIC DNA]</scope>
    <source>
        <strain evidence="2 4">DSM 19791</strain>
    </source>
</reference>
<dbReference type="CDD" id="cd06558">
    <property type="entry name" value="crotonase-like"/>
    <property type="match status" value="1"/>
</dbReference>
<dbReference type="Gene3D" id="3.90.226.10">
    <property type="entry name" value="2-enoyl-CoA Hydratase, Chain A, domain 1"/>
    <property type="match status" value="1"/>
</dbReference>
<reference evidence="1 3" key="1">
    <citation type="submission" date="2018-06" db="EMBL/GenBank/DDBJ databases">
        <title>Complete Genome Sequence of the Microcystin-Degrading Bacterium Sphingosinicella microcystinivorans Strain B-9.</title>
        <authorList>
            <person name="Jin H."/>
            <person name="Nishizawa T."/>
            <person name="Guo Y."/>
            <person name="Nishizawa A."/>
            <person name="Park H."/>
            <person name="Kato H."/>
            <person name="Tsuji K."/>
            <person name="Harada K."/>
        </authorList>
    </citation>
    <scope>NUCLEOTIDE SEQUENCE [LARGE SCALE GENOMIC DNA]</scope>
    <source>
        <strain evidence="1 3">B9</strain>
    </source>
</reference>
<organism evidence="1 3">
    <name type="scientific">Sphingosinicella microcystinivorans</name>
    <dbReference type="NCBI Taxonomy" id="335406"/>
    <lineage>
        <taxon>Bacteria</taxon>
        <taxon>Pseudomonadati</taxon>
        <taxon>Pseudomonadota</taxon>
        <taxon>Alphaproteobacteria</taxon>
        <taxon>Sphingomonadales</taxon>
        <taxon>Sphingosinicellaceae</taxon>
        <taxon>Sphingosinicella</taxon>
    </lineage>
</organism>